<dbReference type="EMBL" id="JBJUIK010000003">
    <property type="protein sequence ID" value="KAL3533460.1"/>
    <property type="molecule type" value="Genomic_DNA"/>
</dbReference>
<proteinExistence type="predicted"/>
<keyword evidence="2" id="KW-1185">Reference proteome</keyword>
<dbReference type="Proteomes" id="UP001630127">
    <property type="component" value="Unassembled WGS sequence"/>
</dbReference>
<evidence type="ECO:0000313" key="2">
    <source>
        <dbReference type="Proteomes" id="UP001630127"/>
    </source>
</evidence>
<comment type="caution">
    <text evidence="1">The sequence shown here is derived from an EMBL/GenBank/DDBJ whole genome shotgun (WGS) entry which is preliminary data.</text>
</comment>
<accession>A0ABD3AQJ1</accession>
<name>A0ABD3AQJ1_9GENT</name>
<protein>
    <submittedName>
        <fullName evidence="1">Uncharacterized protein</fullName>
    </submittedName>
</protein>
<dbReference type="AlphaFoldDB" id="A0ABD3AQJ1"/>
<organism evidence="1 2">
    <name type="scientific">Cinchona calisaya</name>
    <dbReference type="NCBI Taxonomy" id="153742"/>
    <lineage>
        <taxon>Eukaryota</taxon>
        <taxon>Viridiplantae</taxon>
        <taxon>Streptophyta</taxon>
        <taxon>Embryophyta</taxon>
        <taxon>Tracheophyta</taxon>
        <taxon>Spermatophyta</taxon>
        <taxon>Magnoliopsida</taxon>
        <taxon>eudicotyledons</taxon>
        <taxon>Gunneridae</taxon>
        <taxon>Pentapetalae</taxon>
        <taxon>asterids</taxon>
        <taxon>lamiids</taxon>
        <taxon>Gentianales</taxon>
        <taxon>Rubiaceae</taxon>
        <taxon>Cinchonoideae</taxon>
        <taxon>Cinchoneae</taxon>
        <taxon>Cinchona</taxon>
    </lineage>
</organism>
<gene>
    <name evidence="1" type="ORF">ACH5RR_006981</name>
</gene>
<sequence>MFLSDLDAADAVVNIDDDFGFSRPDFRQSPPVGLSSSMSGTCSLLQDPSDSSVFLNLVILQELDLETAFFSGIYLQFVVS</sequence>
<reference evidence="1 2" key="1">
    <citation type="submission" date="2024-11" db="EMBL/GenBank/DDBJ databases">
        <title>A near-complete genome assembly of Cinchona calisaya.</title>
        <authorList>
            <person name="Lian D.C."/>
            <person name="Zhao X.W."/>
            <person name="Wei L."/>
        </authorList>
    </citation>
    <scope>NUCLEOTIDE SEQUENCE [LARGE SCALE GENOMIC DNA]</scope>
    <source>
        <tissue evidence="1">Nenye</tissue>
    </source>
</reference>
<evidence type="ECO:0000313" key="1">
    <source>
        <dbReference type="EMBL" id="KAL3533460.1"/>
    </source>
</evidence>